<dbReference type="InterPro" id="IPR016186">
    <property type="entry name" value="C-type_lectin-like/link_sf"/>
</dbReference>
<protein>
    <recommendedName>
        <fullName evidence="1">C-type lectin domain-containing protein</fullName>
    </recommendedName>
</protein>
<dbReference type="Gene3D" id="3.10.100.10">
    <property type="entry name" value="Mannose-Binding Protein A, subunit A"/>
    <property type="match status" value="1"/>
</dbReference>
<dbReference type="SUPFAM" id="SSF56436">
    <property type="entry name" value="C-type lectin-like"/>
    <property type="match status" value="1"/>
</dbReference>
<evidence type="ECO:0000313" key="2">
    <source>
        <dbReference type="EMBL" id="KAH3891448.1"/>
    </source>
</evidence>
<organism evidence="2 3">
    <name type="scientific">Dreissena polymorpha</name>
    <name type="common">Zebra mussel</name>
    <name type="synonym">Mytilus polymorpha</name>
    <dbReference type="NCBI Taxonomy" id="45954"/>
    <lineage>
        <taxon>Eukaryota</taxon>
        <taxon>Metazoa</taxon>
        <taxon>Spiralia</taxon>
        <taxon>Lophotrochozoa</taxon>
        <taxon>Mollusca</taxon>
        <taxon>Bivalvia</taxon>
        <taxon>Autobranchia</taxon>
        <taxon>Heteroconchia</taxon>
        <taxon>Euheterodonta</taxon>
        <taxon>Imparidentia</taxon>
        <taxon>Neoheterodontei</taxon>
        <taxon>Myida</taxon>
        <taxon>Dreissenoidea</taxon>
        <taxon>Dreissenidae</taxon>
        <taxon>Dreissena</taxon>
    </lineage>
</organism>
<dbReference type="InterPro" id="IPR001304">
    <property type="entry name" value="C-type_lectin-like"/>
</dbReference>
<evidence type="ECO:0000259" key="1">
    <source>
        <dbReference type="PROSITE" id="PS50041"/>
    </source>
</evidence>
<dbReference type="EMBL" id="JAIWYP010000001">
    <property type="protein sequence ID" value="KAH3891448.1"/>
    <property type="molecule type" value="Genomic_DNA"/>
</dbReference>
<dbReference type="InterPro" id="IPR050111">
    <property type="entry name" value="C-type_lectin/snaclec_domain"/>
</dbReference>
<proteinExistence type="predicted"/>
<dbReference type="PROSITE" id="PS50041">
    <property type="entry name" value="C_TYPE_LECTIN_2"/>
    <property type="match status" value="1"/>
</dbReference>
<reference evidence="2" key="1">
    <citation type="journal article" date="2019" name="bioRxiv">
        <title>The Genome of the Zebra Mussel, Dreissena polymorpha: A Resource for Invasive Species Research.</title>
        <authorList>
            <person name="McCartney M.A."/>
            <person name="Auch B."/>
            <person name="Kono T."/>
            <person name="Mallez S."/>
            <person name="Zhang Y."/>
            <person name="Obille A."/>
            <person name="Becker A."/>
            <person name="Abrahante J.E."/>
            <person name="Garbe J."/>
            <person name="Badalamenti J.P."/>
            <person name="Herman A."/>
            <person name="Mangelson H."/>
            <person name="Liachko I."/>
            <person name="Sullivan S."/>
            <person name="Sone E.D."/>
            <person name="Koren S."/>
            <person name="Silverstein K.A.T."/>
            <person name="Beckman K.B."/>
            <person name="Gohl D.M."/>
        </authorList>
    </citation>
    <scope>NUCLEOTIDE SEQUENCE</scope>
    <source>
        <strain evidence="2">Duluth1</strain>
        <tissue evidence="2">Whole animal</tissue>
    </source>
</reference>
<gene>
    <name evidence="2" type="ORF">DPMN_015550</name>
</gene>
<dbReference type="AlphaFoldDB" id="A0A9D4S5N5"/>
<dbReference type="PANTHER" id="PTHR22803">
    <property type="entry name" value="MANNOSE, PHOSPHOLIPASE, LECTIN RECEPTOR RELATED"/>
    <property type="match status" value="1"/>
</dbReference>
<dbReference type="CDD" id="cd00037">
    <property type="entry name" value="CLECT"/>
    <property type="match status" value="1"/>
</dbReference>
<sequence>MLLHLCDEAVANCRNDFMSALGSCYHFGNVPLGFTQAEHYCRQYEGHLVHIDSAQEDSFLKTYASGHPDLMAENHFLWIDDNTEAIFTDWGQDQPNGGTEDCIVLDHKDGYRWHDYHCETQMFPLCESKYGVFV</sequence>
<dbReference type="Pfam" id="PF00059">
    <property type="entry name" value="Lectin_C"/>
    <property type="match status" value="1"/>
</dbReference>
<comment type="caution">
    <text evidence="2">The sequence shown here is derived from an EMBL/GenBank/DDBJ whole genome shotgun (WGS) entry which is preliminary data.</text>
</comment>
<dbReference type="SMART" id="SM00034">
    <property type="entry name" value="CLECT"/>
    <property type="match status" value="1"/>
</dbReference>
<reference evidence="2" key="2">
    <citation type="submission" date="2020-11" db="EMBL/GenBank/DDBJ databases">
        <authorList>
            <person name="McCartney M.A."/>
            <person name="Auch B."/>
            <person name="Kono T."/>
            <person name="Mallez S."/>
            <person name="Becker A."/>
            <person name="Gohl D.M."/>
            <person name="Silverstein K.A.T."/>
            <person name="Koren S."/>
            <person name="Bechman K.B."/>
            <person name="Herman A."/>
            <person name="Abrahante J.E."/>
            <person name="Garbe J."/>
        </authorList>
    </citation>
    <scope>NUCLEOTIDE SEQUENCE</scope>
    <source>
        <strain evidence="2">Duluth1</strain>
        <tissue evidence="2">Whole animal</tissue>
    </source>
</reference>
<evidence type="ECO:0000313" key="3">
    <source>
        <dbReference type="Proteomes" id="UP000828390"/>
    </source>
</evidence>
<accession>A0A9D4S5N5</accession>
<dbReference type="InterPro" id="IPR016187">
    <property type="entry name" value="CTDL_fold"/>
</dbReference>
<feature type="domain" description="C-type lectin" evidence="1">
    <location>
        <begin position="20"/>
        <end position="127"/>
    </location>
</feature>
<name>A0A9D4S5N5_DREPO</name>
<dbReference type="Proteomes" id="UP000828390">
    <property type="component" value="Unassembled WGS sequence"/>
</dbReference>
<keyword evidence="3" id="KW-1185">Reference proteome</keyword>